<evidence type="ECO:0000313" key="2">
    <source>
        <dbReference type="Proteomes" id="UP000644507"/>
    </source>
</evidence>
<evidence type="ECO:0008006" key="3">
    <source>
        <dbReference type="Google" id="ProtNLM"/>
    </source>
</evidence>
<proteinExistence type="predicted"/>
<keyword evidence="2" id="KW-1185">Reference proteome</keyword>
<dbReference type="Gene3D" id="3.40.50.10320">
    <property type="entry name" value="LmbE-like"/>
    <property type="match status" value="1"/>
</dbReference>
<accession>A0A918TSG2</accession>
<dbReference type="InterPro" id="IPR003737">
    <property type="entry name" value="GlcNAc_PI_deacetylase-related"/>
</dbReference>
<reference evidence="1" key="2">
    <citation type="submission" date="2020-09" db="EMBL/GenBank/DDBJ databases">
        <authorList>
            <person name="Sun Q."/>
            <person name="Kim S."/>
        </authorList>
    </citation>
    <scope>NUCLEOTIDE SEQUENCE</scope>
    <source>
        <strain evidence="1">KCTC 12988</strain>
    </source>
</reference>
<name>A0A918TSG2_9BACT</name>
<dbReference type="SUPFAM" id="SSF102588">
    <property type="entry name" value="LmbE-like"/>
    <property type="match status" value="1"/>
</dbReference>
<gene>
    <name evidence="1" type="ORF">GCM10007100_29710</name>
</gene>
<dbReference type="InterPro" id="IPR024078">
    <property type="entry name" value="LmbE-like_dom_sf"/>
</dbReference>
<dbReference type="RefSeq" id="WP_189571486.1">
    <property type="nucleotide sequence ID" value="NZ_BMXI01000013.1"/>
</dbReference>
<dbReference type="AlphaFoldDB" id="A0A918TSG2"/>
<protein>
    <recommendedName>
        <fullName evidence="3">PIG-L family deacetylase</fullName>
    </recommendedName>
</protein>
<dbReference type="Pfam" id="PF02585">
    <property type="entry name" value="PIG-L"/>
    <property type="match status" value="1"/>
</dbReference>
<evidence type="ECO:0000313" key="1">
    <source>
        <dbReference type="EMBL" id="GHC60443.1"/>
    </source>
</evidence>
<reference evidence="1" key="1">
    <citation type="journal article" date="2014" name="Int. J. Syst. Evol. Microbiol.">
        <title>Complete genome sequence of Corynebacterium casei LMG S-19264T (=DSM 44701T), isolated from a smear-ripened cheese.</title>
        <authorList>
            <consortium name="US DOE Joint Genome Institute (JGI-PGF)"/>
            <person name="Walter F."/>
            <person name="Albersmeier A."/>
            <person name="Kalinowski J."/>
            <person name="Ruckert C."/>
        </authorList>
    </citation>
    <scope>NUCLEOTIDE SEQUENCE</scope>
    <source>
        <strain evidence="1">KCTC 12988</strain>
    </source>
</reference>
<comment type="caution">
    <text evidence="1">The sequence shown here is derived from an EMBL/GenBank/DDBJ whole genome shotgun (WGS) entry which is preliminary data.</text>
</comment>
<sequence length="276" mass="30514">MTPYIPDNQPLPEALSRTTHLAIGAHQDDLEFMAFHGILACYENPSNWFSGVTCTDGGGSARTGPFAGHTDEQMKEVRHQEQDEAARLGQYAAQYQLRHPSSMVKSTEGQAQLGKELADIFSATTPHTLYTHSPADKHPSHLAVFAATLKALRSLPKDQQPQTWIGCEVWRDLDWVPDDRKVAMNVSARPELAAELNNLFLSQIAGGKNYHHAIIGRRTANATFSNPHATDDATQLIFGLDLMPLLEDPNLSPIDFTLNLINEFKDEVQSGLSPYL</sequence>
<dbReference type="EMBL" id="BMXI01000013">
    <property type="protein sequence ID" value="GHC60443.1"/>
    <property type="molecule type" value="Genomic_DNA"/>
</dbReference>
<organism evidence="1 2">
    <name type="scientific">Roseibacillus persicicus</name>
    <dbReference type="NCBI Taxonomy" id="454148"/>
    <lineage>
        <taxon>Bacteria</taxon>
        <taxon>Pseudomonadati</taxon>
        <taxon>Verrucomicrobiota</taxon>
        <taxon>Verrucomicrobiia</taxon>
        <taxon>Verrucomicrobiales</taxon>
        <taxon>Verrucomicrobiaceae</taxon>
        <taxon>Roseibacillus</taxon>
    </lineage>
</organism>
<dbReference type="Proteomes" id="UP000644507">
    <property type="component" value="Unassembled WGS sequence"/>
</dbReference>